<keyword evidence="4" id="KW-0249">Electron transport</keyword>
<dbReference type="SUPFAM" id="SSF52833">
    <property type="entry name" value="Thioredoxin-like"/>
    <property type="match status" value="1"/>
</dbReference>
<evidence type="ECO:0000256" key="3">
    <source>
        <dbReference type="ARBA" id="ARBA00022448"/>
    </source>
</evidence>
<dbReference type="InterPro" id="IPR013766">
    <property type="entry name" value="Thioredoxin_domain"/>
</dbReference>
<evidence type="ECO:0000256" key="4">
    <source>
        <dbReference type="ARBA" id="ARBA00022982"/>
    </source>
</evidence>
<accession>A0ABR7DCX4</accession>
<evidence type="ECO:0000256" key="2">
    <source>
        <dbReference type="ARBA" id="ARBA00020570"/>
    </source>
</evidence>
<organism evidence="10 11">
    <name type="scientific">Clostridium hominis</name>
    <dbReference type="NCBI Taxonomy" id="2763036"/>
    <lineage>
        <taxon>Bacteria</taxon>
        <taxon>Bacillati</taxon>
        <taxon>Bacillota</taxon>
        <taxon>Clostridia</taxon>
        <taxon>Eubacteriales</taxon>
        <taxon>Clostridiaceae</taxon>
        <taxon>Clostridium</taxon>
    </lineage>
</organism>
<sequence>MVKHINEREFEKEVLKEEGVVVVDFFATWCGPCKMLAPVLEEVQSEVENVKIVKIDVDQNPNISTEYRVTNIPTIKVFKDGQEVITKVGFLPKAQLINIIENNR</sequence>
<comment type="caution">
    <text evidence="10">The sequence shown here is derived from an EMBL/GenBank/DDBJ whole genome shotgun (WGS) entry which is preliminary data.</text>
</comment>
<dbReference type="NCBIfam" id="TIGR01068">
    <property type="entry name" value="thioredoxin"/>
    <property type="match status" value="1"/>
</dbReference>
<keyword evidence="6" id="KW-0676">Redox-active center</keyword>
<dbReference type="Proteomes" id="UP000596929">
    <property type="component" value="Unassembled WGS sequence"/>
</dbReference>
<evidence type="ECO:0000313" key="11">
    <source>
        <dbReference type="Proteomes" id="UP000596929"/>
    </source>
</evidence>
<evidence type="ECO:0000259" key="9">
    <source>
        <dbReference type="PROSITE" id="PS51352"/>
    </source>
</evidence>
<dbReference type="Pfam" id="PF00085">
    <property type="entry name" value="Thioredoxin"/>
    <property type="match status" value="1"/>
</dbReference>
<comment type="similarity">
    <text evidence="1 8">Belongs to the thioredoxin family.</text>
</comment>
<keyword evidence="3" id="KW-0813">Transport</keyword>
<dbReference type="PRINTS" id="PR00421">
    <property type="entry name" value="THIOREDOXIN"/>
</dbReference>
<protein>
    <recommendedName>
        <fullName evidence="2 7">Thioredoxin</fullName>
    </recommendedName>
</protein>
<dbReference type="InterPro" id="IPR036249">
    <property type="entry name" value="Thioredoxin-like_sf"/>
</dbReference>
<dbReference type="InterPro" id="IPR017937">
    <property type="entry name" value="Thioredoxin_CS"/>
</dbReference>
<dbReference type="EMBL" id="JACOOO010000016">
    <property type="protein sequence ID" value="MBC5629197.1"/>
    <property type="molecule type" value="Genomic_DNA"/>
</dbReference>
<evidence type="ECO:0000256" key="5">
    <source>
        <dbReference type="ARBA" id="ARBA00023157"/>
    </source>
</evidence>
<name>A0ABR7DCX4_9CLOT</name>
<proteinExistence type="inferred from homology"/>
<dbReference type="InterPro" id="IPR005746">
    <property type="entry name" value="Thioredoxin"/>
</dbReference>
<evidence type="ECO:0000256" key="8">
    <source>
        <dbReference type="PIRNR" id="PIRNR000077"/>
    </source>
</evidence>
<keyword evidence="11" id="KW-1185">Reference proteome</keyword>
<evidence type="ECO:0000256" key="1">
    <source>
        <dbReference type="ARBA" id="ARBA00008987"/>
    </source>
</evidence>
<reference evidence="10 11" key="1">
    <citation type="submission" date="2020-08" db="EMBL/GenBank/DDBJ databases">
        <title>Genome public.</title>
        <authorList>
            <person name="Liu C."/>
            <person name="Sun Q."/>
        </authorList>
    </citation>
    <scope>NUCLEOTIDE SEQUENCE [LARGE SCALE GENOMIC DNA]</scope>
    <source>
        <strain evidence="10 11">NSJ-6</strain>
    </source>
</reference>
<evidence type="ECO:0000256" key="7">
    <source>
        <dbReference type="NCBIfam" id="TIGR01068"/>
    </source>
</evidence>
<dbReference type="PANTHER" id="PTHR45663:SF11">
    <property type="entry name" value="GEO12009P1"/>
    <property type="match status" value="1"/>
</dbReference>
<feature type="domain" description="Thioredoxin" evidence="9">
    <location>
        <begin position="1"/>
        <end position="104"/>
    </location>
</feature>
<dbReference type="PROSITE" id="PS51352">
    <property type="entry name" value="THIOREDOXIN_2"/>
    <property type="match status" value="1"/>
</dbReference>
<dbReference type="CDD" id="cd02947">
    <property type="entry name" value="TRX_family"/>
    <property type="match status" value="1"/>
</dbReference>
<dbReference type="PANTHER" id="PTHR45663">
    <property type="entry name" value="GEO12009P1"/>
    <property type="match status" value="1"/>
</dbReference>
<dbReference type="RefSeq" id="WP_186859996.1">
    <property type="nucleotide sequence ID" value="NZ_JACOOO010000016.1"/>
</dbReference>
<keyword evidence="5" id="KW-1015">Disulfide bond</keyword>
<evidence type="ECO:0000256" key="6">
    <source>
        <dbReference type="ARBA" id="ARBA00023284"/>
    </source>
</evidence>
<gene>
    <name evidence="10" type="primary">trxA</name>
    <name evidence="10" type="ORF">H8S20_09855</name>
</gene>
<dbReference type="PIRSF" id="PIRSF000077">
    <property type="entry name" value="Thioredoxin"/>
    <property type="match status" value="1"/>
</dbReference>
<evidence type="ECO:0000313" key="10">
    <source>
        <dbReference type="EMBL" id="MBC5629197.1"/>
    </source>
</evidence>
<dbReference type="PROSITE" id="PS00194">
    <property type="entry name" value="THIOREDOXIN_1"/>
    <property type="match status" value="1"/>
</dbReference>
<dbReference type="Gene3D" id="3.40.30.10">
    <property type="entry name" value="Glutaredoxin"/>
    <property type="match status" value="1"/>
</dbReference>